<evidence type="ECO:0000313" key="2">
    <source>
        <dbReference type="EMBL" id="KAH0577557.1"/>
    </source>
</evidence>
<dbReference type="VEuPathDB" id="GiardiaDB:SS50377_20911"/>
<gene>
    <name evidence="1" type="ORF">SS50377_16626</name>
    <name evidence="2" type="ORF">SS50377_20911</name>
</gene>
<keyword evidence="3" id="KW-1185">Reference proteome</keyword>
<evidence type="ECO:0000313" key="3">
    <source>
        <dbReference type="Proteomes" id="UP000018208"/>
    </source>
</evidence>
<reference evidence="1 2" key="1">
    <citation type="journal article" date="2014" name="PLoS Genet.">
        <title>The Genome of Spironucleus salmonicida Highlights a Fish Pathogen Adapted to Fluctuating Environments.</title>
        <authorList>
            <person name="Xu F."/>
            <person name="Jerlstrom-Hultqvist J."/>
            <person name="Einarsson E."/>
            <person name="Astvaldsson A."/>
            <person name="Svard S.G."/>
            <person name="Andersson J.O."/>
        </authorList>
    </citation>
    <scope>NUCLEOTIDE SEQUENCE</scope>
    <source>
        <strain evidence="2">ATCC 50377</strain>
    </source>
</reference>
<reference evidence="2" key="2">
    <citation type="submission" date="2020-12" db="EMBL/GenBank/DDBJ databases">
        <title>New Spironucleus salmonicida genome in near-complete chromosomes.</title>
        <authorList>
            <person name="Xu F."/>
            <person name="Kurt Z."/>
            <person name="Jimenez-Gonzalez A."/>
            <person name="Astvaldsson A."/>
            <person name="Andersson J.O."/>
            <person name="Svard S.G."/>
        </authorList>
    </citation>
    <scope>NUCLEOTIDE SEQUENCE</scope>
    <source>
        <strain evidence="2">ATCC 50377</strain>
    </source>
</reference>
<dbReference type="Proteomes" id="UP000018208">
    <property type="component" value="Unassembled WGS sequence"/>
</dbReference>
<dbReference type="AlphaFoldDB" id="V6LGA0"/>
<protein>
    <submittedName>
        <fullName evidence="1">Uncharacterized protein</fullName>
    </submittedName>
</protein>
<sequence length="289" mass="34189">MNYLQQSLLDLLVVIEPQQKQDISFYVNQKTIIRQQSMRKIIQKYFYTFSIKQQLYLNYRLNIKTIFLKFSVQSNPNFIVLSNVYATFNKTFLSLGDKSHILNSAPDAIFNYIYVSKGYGYNLLNQNQQFQINGFIYTPKRLFLYSDTEVFFLSQLGKIKIDDFAVFSAQIYLQYVIFIGNNDEYLIIDDDSEVNRLHKVGRQNQKVVYNNNQIQFFDIDDDIYFITSQYYFQVKGDQLKVKDINQKEYGGCQLTQNIQILIDDEIVIKDSHGFYQGSKKELIQQIQNQ</sequence>
<name>V6LGA0_9EUKA</name>
<organism evidence="1">
    <name type="scientific">Spironucleus salmonicida</name>
    <dbReference type="NCBI Taxonomy" id="348837"/>
    <lineage>
        <taxon>Eukaryota</taxon>
        <taxon>Metamonada</taxon>
        <taxon>Diplomonadida</taxon>
        <taxon>Hexamitidae</taxon>
        <taxon>Hexamitinae</taxon>
        <taxon>Spironucleus</taxon>
    </lineage>
</organism>
<dbReference type="EMBL" id="AUWU02000001">
    <property type="protein sequence ID" value="KAH0577557.1"/>
    <property type="molecule type" value="Genomic_DNA"/>
</dbReference>
<dbReference type="EMBL" id="KI546135">
    <property type="protein sequence ID" value="EST43585.1"/>
    <property type="molecule type" value="Genomic_DNA"/>
</dbReference>
<accession>V6LGA0</accession>
<proteinExistence type="predicted"/>
<evidence type="ECO:0000313" key="1">
    <source>
        <dbReference type="EMBL" id="EST43585.1"/>
    </source>
</evidence>